<gene>
    <name evidence="8" type="ORF">IFM53868_03460</name>
</gene>
<evidence type="ECO:0000313" key="8">
    <source>
        <dbReference type="EMBL" id="GFF82414.1"/>
    </source>
</evidence>
<evidence type="ECO:0000256" key="6">
    <source>
        <dbReference type="ARBA" id="ARBA00029454"/>
    </source>
</evidence>
<dbReference type="InterPro" id="IPR036736">
    <property type="entry name" value="ACP-like_sf"/>
</dbReference>
<keyword evidence="3" id="KW-0436">Ligase</keyword>
<dbReference type="InterPro" id="IPR045851">
    <property type="entry name" value="AMP-bd_C_sf"/>
</dbReference>
<dbReference type="EMBL" id="BLKG01000027">
    <property type="protein sequence ID" value="GFF82414.1"/>
    <property type="molecule type" value="Genomic_DNA"/>
</dbReference>
<evidence type="ECO:0000256" key="4">
    <source>
        <dbReference type="ARBA" id="ARBA00022737"/>
    </source>
</evidence>
<evidence type="ECO:0000256" key="1">
    <source>
        <dbReference type="ARBA" id="ARBA00022450"/>
    </source>
</evidence>
<dbReference type="CDD" id="cd19542">
    <property type="entry name" value="CT_NRPS-like"/>
    <property type="match status" value="1"/>
</dbReference>
<dbReference type="InterPro" id="IPR023213">
    <property type="entry name" value="CAT-like_dom_sf"/>
</dbReference>
<comment type="similarity">
    <text evidence="6">Belongs to the NRP synthetase family.</text>
</comment>
<dbReference type="Gene3D" id="3.30.559.10">
    <property type="entry name" value="Chloramphenicol acetyltransferase-like domain"/>
    <property type="match status" value="2"/>
</dbReference>
<dbReference type="PANTHER" id="PTHR45527:SF3">
    <property type="entry name" value="SIDEROPHORE SYNTHETASE (EUROFUNG)"/>
    <property type="match status" value="1"/>
</dbReference>
<dbReference type="Pfam" id="PF00550">
    <property type="entry name" value="PP-binding"/>
    <property type="match status" value="2"/>
</dbReference>
<feature type="domain" description="Carrier" evidence="7">
    <location>
        <begin position="1714"/>
        <end position="1790"/>
    </location>
</feature>
<dbReference type="PROSITE" id="PS50075">
    <property type="entry name" value="CARRIER"/>
    <property type="match status" value="2"/>
</dbReference>
<keyword evidence="4" id="KW-0677">Repeat</keyword>
<keyword evidence="9" id="KW-1185">Reference proteome</keyword>
<keyword evidence="1" id="KW-0596">Phosphopantetheine</keyword>
<evidence type="ECO:0000256" key="2">
    <source>
        <dbReference type="ARBA" id="ARBA00022553"/>
    </source>
</evidence>
<feature type="domain" description="Carrier" evidence="7">
    <location>
        <begin position="628"/>
        <end position="705"/>
    </location>
</feature>
<dbReference type="InterPro" id="IPR001242">
    <property type="entry name" value="Condensation_dom"/>
</dbReference>
<dbReference type="SUPFAM" id="SSF56801">
    <property type="entry name" value="Acetyl-CoA synthetase-like"/>
    <property type="match status" value="2"/>
</dbReference>
<evidence type="ECO:0000256" key="5">
    <source>
        <dbReference type="ARBA" id="ARBA00023026"/>
    </source>
</evidence>
<accession>A0ABQ1AI97</accession>
<evidence type="ECO:0000313" key="9">
    <source>
        <dbReference type="Proteomes" id="UP000465266"/>
    </source>
</evidence>
<dbReference type="Pfam" id="PF00501">
    <property type="entry name" value="AMP-binding"/>
    <property type="match status" value="2"/>
</dbReference>
<dbReference type="Pfam" id="PF00668">
    <property type="entry name" value="Condensation"/>
    <property type="match status" value="2"/>
</dbReference>
<dbReference type="Gene3D" id="1.10.1200.10">
    <property type="entry name" value="ACP-like"/>
    <property type="match status" value="2"/>
</dbReference>
<dbReference type="SUPFAM" id="SSF52777">
    <property type="entry name" value="CoA-dependent acyltransferases"/>
    <property type="match status" value="4"/>
</dbReference>
<evidence type="ECO:0000256" key="3">
    <source>
        <dbReference type="ARBA" id="ARBA00022598"/>
    </source>
</evidence>
<reference evidence="8 9" key="1">
    <citation type="submission" date="2020-01" db="EMBL/GenBank/DDBJ databases">
        <title>Draft genome sequence of Aspergillus udagawae IFM 53868.</title>
        <authorList>
            <person name="Takahashi H."/>
            <person name="Yaguchi T."/>
        </authorList>
    </citation>
    <scope>NUCLEOTIDE SEQUENCE [LARGE SCALE GENOMIC DNA]</scope>
    <source>
        <strain evidence="8 9">IFM 53868</strain>
    </source>
</reference>
<keyword evidence="2" id="KW-0597">Phosphoprotein</keyword>
<organism evidence="8 9">
    <name type="scientific">Aspergillus udagawae</name>
    <dbReference type="NCBI Taxonomy" id="91492"/>
    <lineage>
        <taxon>Eukaryota</taxon>
        <taxon>Fungi</taxon>
        <taxon>Dikarya</taxon>
        <taxon>Ascomycota</taxon>
        <taxon>Pezizomycotina</taxon>
        <taxon>Eurotiomycetes</taxon>
        <taxon>Eurotiomycetidae</taxon>
        <taxon>Eurotiales</taxon>
        <taxon>Aspergillaceae</taxon>
        <taxon>Aspergillus</taxon>
        <taxon>Aspergillus subgen. Fumigati</taxon>
    </lineage>
</organism>
<name>A0ABQ1AI97_9EURO</name>
<dbReference type="Gene3D" id="3.40.50.12780">
    <property type="entry name" value="N-terminal domain of ligase-like"/>
    <property type="match status" value="2"/>
</dbReference>
<dbReference type="Gene3D" id="3.30.300.30">
    <property type="match status" value="2"/>
</dbReference>
<comment type="caution">
    <text evidence="8">The sequence shown here is derived from an EMBL/GenBank/DDBJ whole genome shotgun (WGS) entry which is preliminary data.</text>
</comment>
<keyword evidence="5" id="KW-0843">Virulence</keyword>
<sequence>MSFIEALRTNIQIYCSYLDRALRWFGIDFFAFCDKEMALAVAAPFEWRDNLPYDTPKDSPTVHSIAVTTDGEKEQGELGFWDTCVHQVIREHCQRSPDSPAVNAWDGSFTYGELDSLSDGIASVLVLLGVKPESIVPIYMQKSRWTTVAILGVLKSGGAFTLLDPSYPRSRLEEICKEIQARVILTSEELSKQCLELSPALVVEHLSRAGLLSPGQAGQTPSRPENAAYVAFTSGSTGKPKGIVIEHRSYCSGARSHLKVFGIDSTSRVLQFASYAFDVSIMETLSTLMAGGCLCVMSESERSDPIFFVESYKNFRISHSFMTPSFARTVQWTECGSPPPTLIVGGELMRPSDAIAYKAMGIRCMNAYGPAECSVNVSVQSRMEDGVDPRNIGYTTGATAWIISPEDPEQLMPPGTVGELLVEGPIVGRGYLNDPIATRQAFIDAPAWLRRHRRGTSYQHRVYRTGDLASQDSISGALLLHGRKDAQVKIRGQRVELPDIEHHLQQTFPNGDAEVIVEKVTFSDDGVEKLIAFVLIRPFSTGSITENMGDGPFLAPQSQIMEQFAISKQHLQRNLPSYMVPDIFIPISTIPQTASGKTDRRALRTRAAALSRRDVQCFLHSPTGDKRPPSTAKESTIRSLYSDVLNLPIDLICMDDTFLRLGGDSLQAIRLVAAARKAGLILHAKDILSSQSTLAEQSQRAGLIRTSDHTGEASTPFALLPVAKRYDIVDLAQKQCRVSSKLIEDIYPCTALQEGMFLTSLRHPGMYTGQITFDIPDSMELPRLRAAWLSVMSENAALRTRIIETHEGLMQAVIADDFAWEEETNEMLPSGRWEALEISKIGAPLVRFRYRPRLRQLIMTIHHSIWDGWSLRLVHEQLQRAYIGRDPLPSTSYRSFIQYTQDLPGADEFWASELAGVNAPIFPTLPSGNYRPYVNASHRHEVRNLASTGREEHTTATYIHLAWSLLVAHYTDAEETLYGVTINGRSADVPGIENIVGPTIATVPLRIRVNQEDTVKMALDQVQDSLARMIPYEQAGLQRISRCSRDAAEGCRFQTLLIIEAPADRDVACEKNDAGNFSIIRGTTQTGMDYTAFSSYALMLIFRTSADKSAITFDVTYDAQVIGGVEVERMAHQFEHVLRHIYKPATERLGDISFFGPRDIEQVQQWNSCMPPADNRFLQELIFTQCSRRPRASAIVSWDGSWTYQELWSHSSLVARQLQRYGVKRGTPVAVCLDRSRWSIAVILAVLLAEGTCVLIDLLSPRQRVRDILQIVGAGILVNSHATALVTSGLCPTVIDVSLLAAQNDYSQTDCPSNLDTWEKGIGTPEDLAFIMFTSGSTGHPKGIEMPHRTLSTSIYHHSAGMKVKSSSRVLHFSSYAFDVSIYEIFTTLTAGGTICVPSEFDRMNNLAGFIRDAQVNWAFLTPSTARSLDPADVPLLTTLVLGGEAVTHESVEAWAKGRSLINGYGPAEATICGVGNISEAGWKSGVIGRIVGGLGWVTVPSDATRLAAVGAVGELLLEGPFLARGYLNLPEVTRAAFIDPPSWRIQIPAPSPYPFLYRTGDLVRYQPDGSIQYIGRKDSRVKLRGQLVDLHAIEASLMRVYPAAIQVVADMLVSDNTARLVVLMKLGPPVTETHDDPMFETPDLAFNEAAASIQDRLRAIVPPYMVPSMFIPLRHIPRTLTGKTDRRQLRDKLLSLSQSDLQRYTMSSSAKTPVSDDNERSLQEIWAEVLRLPCEAIGREDSFLLLGGESLATIKMVALARRVGFVFAVADVLDNMSLSALARSRHLITGHDTPSPSPSLSLSTIESQSLQEILRPLQNGGLIQGGSDIAAVYPVTGAQAFLVQRYPWSHFQFDLSGDISPSKLQTACTALMARFAILRTVFVEHAGHLLQLVLREVREGVHEITTDEPLDDFCNLLCKQQQGISVVSSTALPTLFTLVSNRQLNRRRLLLRLAHAQYDLTTIPLIVQALADEYNRSPRASFSSDFHYYLSHHMRQTNDDRAHTFWDQYLSGSSMTATYQTANTTTPQKRIFQVTGSCTVTPASHPPGITTATAVKAAVCLVLASRTGCTDIVIGQTVDARCSSADSTLDQIVGPCTNYIPYRLSVCCSKTALEYLRSAQAQHTTSLRYSSLDLDQIVAKCTSWPSSTQFGYIVQHQNTGADLALSLGSGSTSSPMTSYGRVFPQGEVWIGSTPRSTGLKIDVIARSAVLSQEDAQAVAEEVGAALENLLGCGDRPLSDWIGNTLAS</sequence>
<dbReference type="SUPFAM" id="SSF47336">
    <property type="entry name" value="ACP-like"/>
    <property type="match status" value="2"/>
</dbReference>
<evidence type="ECO:0000259" key="7">
    <source>
        <dbReference type="PROSITE" id="PS50075"/>
    </source>
</evidence>
<dbReference type="PROSITE" id="PS00012">
    <property type="entry name" value="PHOSPHOPANTETHEINE"/>
    <property type="match status" value="2"/>
</dbReference>
<dbReference type="InterPro" id="IPR006162">
    <property type="entry name" value="Ppantetheine_attach_site"/>
</dbReference>
<dbReference type="CDD" id="cd05918">
    <property type="entry name" value="A_NRPS_SidN3_like"/>
    <property type="match status" value="2"/>
</dbReference>
<proteinExistence type="inferred from homology"/>
<dbReference type="InterPro" id="IPR042099">
    <property type="entry name" value="ANL_N_sf"/>
</dbReference>
<dbReference type="PANTHER" id="PTHR45527">
    <property type="entry name" value="NONRIBOSOMAL PEPTIDE SYNTHETASE"/>
    <property type="match status" value="1"/>
</dbReference>
<protein>
    <submittedName>
        <fullName evidence="8">Nonribosomal peptide synthase, putative</fullName>
    </submittedName>
</protein>
<dbReference type="NCBIfam" id="TIGR01733">
    <property type="entry name" value="AA-adenyl-dom"/>
    <property type="match status" value="1"/>
</dbReference>
<dbReference type="Gene3D" id="3.30.559.30">
    <property type="entry name" value="Nonribosomal peptide synthetase, condensation domain"/>
    <property type="match status" value="2"/>
</dbReference>
<dbReference type="InterPro" id="IPR000873">
    <property type="entry name" value="AMP-dep_synth/lig_dom"/>
</dbReference>
<dbReference type="InterPro" id="IPR010071">
    <property type="entry name" value="AA_adenyl_dom"/>
</dbReference>
<dbReference type="InterPro" id="IPR009081">
    <property type="entry name" value="PP-bd_ACP"/>
</dbReference>
<dbReference type="CDD" id="cd19545">
    <property type="entry name" value="FUM14_C_NRPS-like"/>
    <property type="match status" value="1"/>
</dbReference>
<dbReference type="InterPro" id="IPR020845">
    <property type="entry name" value="AMP-binding_CS"/>
</dbReference>
<dbReference type="PROSITE" id="PS00455">
    <property type="entry name" value="AMP_BINDING"/>
    <property type="match status" value="2"/>
</dbReference>
<dbReference type="Proteomes" id="UP000465266">
    <property type="component" value="Unassembled WGS sequence"/>
</dbReference>